<evidence type="ECO:0000259" key="3">
    <source>
        <dbReference type="PROSITE" id="PS51360"/>
    </source>
</evidence>
<dbReference type="InterPro" id="IPR058668">
    <property type="entry name" value="NERD_dom"/>
</dbReference>
<dbReference type="InterPro" id="IPR045894">
    <property type="entry name" value="At5g08430-like"/>
</dbReference>
<dbReference type="CDD" id="cd15568">
    <property type="entry name" value="PHD5_NSD"/>
    <property type="match status" value="1"/>
</dbReference>
<dbReference type="Pfam" id="PF25980">
    <property type="entry name" value="NERD_plant"/>
    <property type="match status" value="1"/>
</dbReference>
<dbReference type="Proteomes" id="UP000243499">
    <property type="component" value="Chromosome 5"/>
</dbReference>
<dbReference type="EMBL" id="CM008050">
    <property type="protein sequence ID" value="PAN27206.1"/>
    <property type="molecule type" value="Genomic_DNA"/>
</dbReference>
<dbReference type="InterPro" id="IPR003169">
    <property type="entry name" value="GYF"/>
</dbReference>
<dbReference type="GO" id="GO:0003677">
    <property type="term" value="F:DNA binding"/>
    <property type="evidence" value="ECO:0007669"/>
    <property type="project" value="InterPro"/>
</dbReference>
<evidence type="ECO:0000256" key="1">
    <source>
        <dbReference type="SAM" id="MobiDB-lite"/>
    </source>
</evidence>
<dbReference type="PROSITE" id="PS51925">
    <property type="entry name" value="SWIB_MDM2"/>
    <property type="match status" value="1"/>
</dbReference>
<feature type="region of interest" description="Disordered" evidence="1">
    <location>
        <begin position="315"/>
        <end position="336"/>
    </location>
</feature>
<dbReference type="PROSITE" id="PS51360">
    <property type="entry name" value="PLUS3"/>
    <property type="match status" value="1"/>
</dbReference>
<feature type="domain" description="DM2" evidence="4">
    <location>
        <begin position="222"/>
        <end position="305"/>
    </location>
</feature>
<dbReference type="Pfam" id="PF03126">
    <property type="entry name" value="Plus-3"/>
    <property type="match status" value="1"/>
</dbReference>
<dbReference type="SMART" id="SM00444">
    <property type="entry name" value="GYF"/>
    <property type="match status" value="1"/>
</dbReference>
<dbReference type="InterPro" id="IPR036885">
    <property type="entry name" value="SWIB_MDM2_dom_sf"/>
</dbReference>
<dbReference type="Pfam" id="PF02201">
    <property type="entry name" value="SWIB"/>
    <property type="match status" value="1"/>
</dbReference>
<dbReference type="Gene3D" id="3.90.70.200">
    <property type="entry name" value="Plus-3 domain"/>
    <property type="match status" value="1"/>
</dbReference>
<feature type="compositionally biased region" description="Basic and acidic residues" evidence="1">
    <location>
        <begin position="862"/>
        <end position="873"/>
    </location>
</feature>
<feature type="domain" description="Plus3" evidence="3">
    <location>
        <begin position="351"/>
        <end position="486"/>
    </location>
</feature>
<evidence type="ECO:0000259" key="4">
    <source>
        <dbReference type="PROSITE" id="PS51925"/>
    </source>
</evidence>
<dbReference type="InterPro" id="IPR036128">
    <property type="entry name" value="Plus3-like_sf"/>
</dbReference>
<dbReference type="Gene3D" id="3.30.40.10">
    <property type="entry name" value="Zinc/RING finger domain, C3HC4 (zinc finger)"/>
    <property type="match status" value="1"/>
</dbReference>
<sequence>MGRGRKRQDNETAEECCFTCKDGGDDLHVCAFKNCLKVYHPRCVGKEDGFLTSGEQFICGSHICVDCRRSSDYQCLCCPLYSVCHACLGKVEFVQLRKQNKGFCSICLNRVILIEKNAVADPDVVETDHIDAEISEILFKDYWEVIKDREHLTLVDLEEVSVYLNRRLNCKEGVNSEKIPDDGHKSDENILADNDTNDQTIPFDSKCKQNKVNTSQKNKSNKKTYVGWGSAQLIEFLSSFGKDTAKPLDELEIVGVVKGYIKQKNLYKDDKKLCFLCDDKLQPLFTRRKVKCKNIPRFLAVHLASNAVSEHEISYGSEDDDTPVMKKKPRNSLQPKIAKRVPEQSKKCFASLVQNNINLIYLRRTLVVSLLSHLDTFERKVVGCFVRVKIAYKVQCYKNSTKAFMLGRVTGIKKCSEVYKINDTQTNILLCVAGLWNDVNISSLSDEDFEEDECSDLISLVKEGLLERATIAEFEEKVAAVHTDIVNHWIERELVRLERNIDRAHMKGLRVELEELMHQKELLSTPAERQRRLEEVPEIIPDTEYEEKENELGVAASNSSRENRGAAQQVANPSNDLEEEPLKGAAKDVVECSEVLEEKLPEGARDQVTDSLNVLNEESSEGGIHQIVDSLNVCNGEPHIERIEGATEQIPDSLNILNKGSSEVTSKQGDATREAPSEACFSGATLDPALQSQMNDTQDDNATQAMDVDQEDSDHSRQVVKTEVEVINLESDEDEDLPTVQDKAEGKAMHPPRAMNSGNIHIAQSVSASPATLHAQGGMNGVVPPEPAPATMNGVPQSELLRPALATVNGVVPPEQHEPAPATMNGILQPELRQPASATTNGAVSPEQHEPALAPMNGVLHPEQRRPEPVRAAENRVSPQALLWHYIDPQGDARGPFALLHLLRWKQNGFFSEGFRVWRTGQAAEQAILLNDAFRMHM</sequence>
<dbReference type="SUPFAM" id="SSF159042">
    <property type="entry name" value="Plus3-like"/>
    <property type="match status" value="1"/>
</dbReference>
<dbReference type="PANTHER" id="PTHR46851:SF21">
    <property type="entry name" value="OS01G0884500 PROTEIN"/>
    <property type="match status" value="1"/>
</dbReference>
<dbReference type="InterPro" id="IPR004343">
    <property type="entry name" value="Plus-3_dom"/>
</dbReference>
<dbReference type="SUPFAM" id="SSF47592">
    <property type="entry name" value="SWIB/MDM2 domain"/>
    <property type="match status" value="1"/>
</dbReference>
<dbReference type="InterPro" id="IPR055198">
    <property type="entry name" value="NSD_PHD"/>
</dbReference>
<dbReference type="Pfam" id="PF22908">
    <property type="entry name" value="PHD_NSD"/>
    <property type="match status" value="1"/>
</dbReference>
<dbReference type="Gramene" id="PAN27206">
    <property type="protein sequence ID" value="PAN27206"/>
    <property type="gene ID" value="PAHAL_5G066400"/>
</dbReference>
<feature type="domain" description="GYF" evidence="2">
    <location>
        <begin position="881"/>
        <end position="935"/>
    </location>
</feature>
<dbReference type="PANTHER" id="PTHR46851">
    <property type="entry name" value="OS01G0884500 PROTEIN"/>
    <property type="match status" value="1"/>
</dbReference>
<dbReference type="Gene3D" id="3.30.1490.40">
    <property type="match status" value="1"/>
</dbReference>
<dbReference type="Gene3D" id="1.10.245.10">
    <property type="entry name" value="SWIB/MDM2 domain"/>
    <property type="match status" value="1"/>
</dbReference>
<dbReference type="InterPro" id="IPR003121">
    <property type="entry name" value="SWIB_MDM2_domain"/>
</dbReference>
<dbReference type="SMART" id="SM00719">
    <property type="entry name" value="Plus3"/>
    <property type="match status" value="1"/>
</dbReference>
<reference evidence="5" key="1">
    <citation type="submission" date="2018-04" db="EMBL/GenBank/DDBJ databases">
        <title>WGS assembly of Panicum hallii.</title>
        <authorList>
            <person name="Lovell J."/>
            <person name="Jenkins J."/>
            <person name="Lowry D."/>
            <person name="Mamidi S."/>
            <person name="Sreedasyam A."/>
            <person name="Weng X."/>
            <person name="Barry K."/>
            <person name="Bonette J."/>
            <person name="Campitelli B."/>
            <person name="Daum C."/>
            <person name="Gordon S."/>
            <person name="Gould B."/>
            <person name="Lipzen A."/>
            <person name="Macqueen A."/>
            <person name="Palacio-Mejia J."/>
            <person name="Plott C."/>
            <person name="Shakirov E."/>
            <person name="Shu S."/>
            <person name="Yoshinaga Y."/>
            <person name="Zane M."/>
            <person name="Rokhsar D."/>
            <person name="Grimwood J."/>
            <person name="Schmutz J."/>
            <person name="Juenger T."/>
        </authorList>
    </citation>
    <scope>NUCLEOTIDE SEQUENCE [LARGE SCALE GENOMIC DNA]</scope>
    <source>
        <strain evidence="5">FIL2</strain>
    </source>
</reference>
<dbReference type="InterPro" id="IPR035445">
    <property type="entry name" value="GYF-like_dom_sf"/>
</dbReference>
<organism evidence="5">
    <name type="scientific">Panicum hallii</name>
    <dbReference type="NCBI Taxonomy" id="206008"/>
    <lineage>
        <taxon>Eukaryota</taxon>
        <taxon>Viridiplantae</taxon>
        <taxon>Streptophyta</taxon>
        <taxon>Embryophyta</taxon>
        <taxon>Tracheophyta</taxon>
        <taxon>Spermatophyta</taxon>
        <taxon>Magnoliopsida</taxon>
        <taxon>Liliopsida</taxon>
        <taxon>Poales</taxon>
        <taxon>Poaceae</taxon>
        <taxon>PACMAD clade</taxon>
        <taxon>Panicoideae</taxon>
        <taxon>Panicodae</taxon>
        <taxon>Paniceae</taxon>
        <taxon>Panicinae</taxon>
        <taxon>Panicum</taxon>
        <taxon>Panicum sect. Panicum</taxon>
    </lineage>
</organism>
<dbReference type="InterPro" id="IPR013083">
    <property type="entry name" value="Znf_RING/FYVE/PHD"/>
</dbReference>
<dbReference type="SUPFAM" id="SSF55277">
    <property type="entry name" value="GYF domain"/>
    <property type="match status" value="1"/>
</dbReference>
<dbReference type="Pfam" id="PF02213">
    <property type="entry name" value="GYF"/>
    <property type="match status" value="1"/>
</dbReference>
<evidence type="ECO:0000313" key="5">
    <source>
        <dbReference type="EMBL" id="PAN27206.1"/>
    </source>
</evidence>
<dbReference type="CDD" id="cd10567">
    <property type="entry name" value="SWIB-MDM2_like"/>
    <property type="match status" value="1"/>
</dbReference>
<gene>
    <name evidence="5" type="ORF">PAHAL_5G066400</name>
</gene>
<feature type="region of interest" description="Disordered" evidence="1">
    <location>
        <begin position="835"/>
        <end position="873"/>
    </location>
</feature>
<protein>
    <recommendedName>
        <fullName evidence="6">GYF domain-containing protein</fullName>
    </recommendedName>
</protein>
<name>A0A2S3HPA9_9POAL</name>
<accession>A0A2S3HPA9</accession>
<dbReference type="PROSITE" id="PS50829">
    <property type="entry name" value="GYF"/>
    <property type="match status" value="1"/>
</dbReference>
<proteinExistence type="predicted"/>
<evidence type="ECO:0000259" key="2">
    <source>
        <dbReference type="PROSITE" id="PS50829"/>
    </source>
</evidence>
<dbReference type="AlphaFoldDB" id="A0A2S3HPA9"/>
<evidence type="ECO:0008006" key="6">
    <source>
        <dbReference type="Google" id="ProtNLM"/>
    </source>
</evidence>
<feature type="region of interest" description="Disordered" evidence="1">
    <location>
        <begin position="547"/>
        <end position="579"/>
    </location>
</feature>